<feature type="transmembrane region" description="Helical" evidence="6">
    <location>
        <begin position="272"/>
        <end position="294"/>
    </location>
</feature>
<evidence type="ECO:0008006" key="9">
    <source>
        <dbReference type="Google" id="ProtNLM"/>
    </source>
</evidence>
<dbReference type="Pfam" id="PF03348">
    <property type="entry name" value="Serinc"/>
    <property type="match status" value="1"/>
</dbReference>
<evidence type="ECO:0000256" key="3">
    <source>
        <dbReference type="ARBA" id="ARBA00022692"/>
    </source>
</evidence>
<feature type="transmembrane region" description="Helical" evidence="6">
    <location>
        <begin position="315"/>
        <end position="340"/>
    </location>
</feature>
<name>A0A8T0IWH3_CERPU</name>
<keyword evidence="8" id="KW-1185">Reference proteome</keyword>
<organism evidence="7 8">
    <name type="scientific">Ceratodon purpureus</name>
    <name type="common">Fire moss</name>
    <name type="synonym">Dicranum purpureum</name>
    <dbReference type="NCBI Taxonomy" id="3225"/>
    <lineage>
        <taxon>Eukaryota</taxon>
        <taxon>Viridiplantae</taxon>
        <taxon>Streptophyta</taxon>
        <taxon>Embryophyta</taxon>
        <taxon>Bryophyta</taxon>
        <taxon>Bryophytina</taxon>
        <taxon>Bryopsida</taxon>
        <taxon>Dicranidae</taxon>
        <taxon>Pseudoditrichales</taxon>
        <taxon>Ditrichaceae</taxon>
        <taxon>Ceratodon</taxon>
    </lineage>
</organism>
<evidence type="ECO:0000256" key="5">
    <source>
        <dbReference type="ARBA" id="ARBA00023136"/>
    </source>
</evidence>
<evidence type="ECO:0000256" key="4">
    <source>
        <dbReference type="ARBA" id="ARBA00022989"/>
    </source>
</evidence>
<dbReference type="InterPro" id="IPR005016">
    <property type="entry name" value="TDE1/TMS"/>
</dbReference>
<dbReference type="EMBL" id="CM026422">
    <property type="protein sequence ID" value="KAG0587186.1"/>
    <property type="molecule type" value="Genomic_DNA"/>
</dbReference>
<dbReference type="AlphaFoldDB" id="A0A8T0IWH3"/>
<accession>A0A8T0IWH3</accession>
<feature type="transmembrane region" description="Helical" evidence="6">
    <location>
        <begin position="111"/>
        <end position="132"/>
    </location>
</feature>
<gene>
    <name evidence="7" type="ORF">KC19_2G146500</name>
</gene>
<feature type="transmembrane region" description="Helical" evidence="6">
    <location>
        <begin position="23"/>
        <end position="41"/>
    </location>
</feature>
<comment type="subcellular location">
    <subcellularLocation>
        <location evidence="1">Membrane</location>
        <topology evidence="1">Multi-pass membrane protein</topology>
    </subcellularLocation>
</comment>
<evidence type="ECO:0000313" key="8">
    <source>
        <dbReference type="Proteomes" id="UP000822688"/>
    </source>
</evidence>
<evidence type="ECO:0000256" key="2">
    <source>
        <dbReference type="ARBA" id="ARBA00006665"/>
    </source>
</evidence>
<dbReference type="PANTHER" id="PTHR10383:SF63">
    <property type="entry name" value="OS01G0179800 PROTEIN"/>
    <property type="match status" value="1"/>
</dbReference>
<keyword evidence="4 6" id="KW-1133">Transmembrane helix</keyword>
<feature type="transmembrane region" description="Helical" evidence="6">
    <location>
        <begin position="171"/>
        <end position="195"/>
    </location>
</feature>
<proteinExistence type="inferred from homology"/>
<reference evidence="7" key="1">
    <citation type="submission" date="2020-06" db="EMBL/GenBank/DDBJ databases">
        <title>WGS assembly of Ceratodon purpureus strain R40.</title>
        <authorList>
            <person name="Carey S.B."/>
            <person name="Jenkins J."/>
            <person name="Shu S."/>
            <person name="Lovell J.T."/>
            <person name="Sreedasyam A."/>
            <person name="Maumus F."/>
            <person name="Tiley G.P."/>
            <person name="Fernandez-Pozo N."/>
            <person name="Barry K."/>
            <person name="Chen C."/>
            <person name="Wang M."/>
            <person name="Lipzen A."/>
            <person name="Daum C."/>
            <person name="Saski C.A."/>
            <person name="Payton A.C."/>
            <person name="Mcbreen J.C."/>
            <person name="Conrad R.E."/>
            <person name="Kollar L.M."/>
            <person name="Olsson S."/>
            <person name="Huttunen S."/>
            <person name="Landis J.B."/>
            <person name="Wickett N.J."/>
            <person name="Johnson M.G."/>
            <person name="Rensing S.A."/>
            <person name="Grimwood J."/>
            <person name="Schmutz J."/>
            <person name="Mcdaniel S.F."/>
        </authorList>
    </citation>
    <scope>NUCLEOTIDE SEQUENCE</scope>
    <source>
        <strain evidence="7">R40</strain>
    </source>
</reference>
<protein>
    <recommendedName>
        <fullName evidence="9">Serine incorporator</fullName>
    </recommendedName>
</protein>
<dbReference type="PANTHER" id="PTHR10383">
    <property type="entry name" value="SERINE INCORPORATOR"/>
    <property type="match status" value="1"/>
</dbReference>
<keyword evidence="5 6" id="KW-0472">Membrane</keyword>
<comment type="caution">
    <text evidence="7">The sequence shown here is derived from an EMBL/GenBank/DDBJ whole genome shotgun (WGS) entry which is preliminary data.</text>
</comment>
<feature type="transmembrane region" description="Helical" evidence="6">
    <location>
        <begin position="232"/>
        <end position="252"/>
    </location>
</feature>
<evidence type="ECO:0000313" key="7">
    <source>
        <dbReference type="EMBL" id="KAG0587186.1"/>
    </source>
</evidence>
<feature type="transmembrane region" description="Helical" evidence="6">
    <location>
        <begin position="138"/>
        <end position="159"/>
    </location>
</feature>
<dbReference type="Proteomes" id="UP000822688">
    <property type="component" value="Chromosome 2"/>
</dbReference>
<feature type="transmembrane region" description="Helical" evidence="6">
    <location>
        <begin position="70"/>
        <end position="90"/>
    </location>
</feature>
<evidence type="ECO:0000256" key="1">
    <source>
        <dbReference type="ARBA" id="ARBA00004141"/>
    </source>
</evidence>
<keyword evidence="3 6" id="KW-0812">Transmembrane</keyword>
<sequence>MASEGCTASSCICLSCEGPNRMIARYLYGILFLLTNILAWTTRDYSQRALTGLNQLSRCEDDPNCLGSEAVLRLSFGCFFFFFLMYLTTVGTSRKDDPRDKWHSGWWPIKTGLWIIFTIVPFFLPSVVIQLYGEIARFGAGIFLLIQLLSIVNFIYIWNEGWISPDNERQCRVPLVLVSVTCYILTFIGLVLMYVWFTPHVTCRLNIFFVTWTMILVILMTVISLHSKVNAGLLTSGVMSLYLVFLCWSAIMSEPLTETCNTRERQTGKADWLTVISFLIAFLAIAFATYTTGIDSESFSFKKRDEVQEDEKLPYSYGFFHFVFAMGAMYFAMLFVGWNLHQTMHKWSIDVGWTSTWVKIVNQWLAAALYIWTMVGPFLLRDRDFST</sequence>
<evidence type="ECO:0000256" key="6">
    <source>
        <dbReference type="SAM" id="Phobius"/>
    </source>
</evidence>
<comment type="similarity">
    <text evidence="2">Belongs to the TDE1 family.</text>
</comment>
<dbReference type="GO" id="GO:0016020">
    <property type="term" value="C:membrane"/>
    <property type="evidence" value="ECO:0007669"/>
    <property type="project" value="UniProtKB-SubCell"/>
</dbReference>
<feature type="transmembrane region" description="Helical" evidence="6">
    <location>
        <begin position="207"/>
        <end position="225"/>
    </location>
</feature>
<feature type="transmembrane region" description="Helical" evidence="6">
    <location>
        <begin position="360"/>
        <end position="380"/>
    </location>
</feature>